<dbReference type="Proteomes" id="UP000015001">
    <property type="component" value="Unassembled WGS sequence"/>
</dbReference>
<protein>
    <submittedName>
        <fullName evidence="1">Uncharacterized protein</fullName>
    </submittedName>
</protein>
<reference evidence="1 2" key="1">
    <citation type="submission" date="2013-02" db="EMBL/GenBank/DDBJ databases">
        <title>Draft Genome Sequence of Streptomyces afghaniensis, Which Produces Compounds of the Julimycin B-Complex.</title>
        <authorList>
            <person name="Gruening B.A."/>
            <person name="Praeg A."/>
            <person name="Erxleben A."/>
            <person name="Guenther S."/>
            <person name="Fiedler H.-P."/>
            <person name="Goodfellow M."/>
            <person name="Mueller M."/>
        </authorList>
    </citation>
    <scope>NUCLEOTIDE SEQUENCE [LARGE SCALE GENOMIC DNA]</scope>
    <source>
        <strain evidence="1 2">772</strain>
    </source>
</reference>
<keyword evidence="2" id="KW-1185">Reference proteome</keyword>
<name>S4NA34_9ACTN</name>
<dbReference type="AlphaFoldDB" id="S4NA34"/>
<accession>S4NA34</accession>
<organism evidence="1 2">
    <name type="scientific">Streptomyces afghaniensis 772</name>
    <dbReference type="NCBI Taxonomy" id="1283301"/>
    <lineage>
        <taxon>Bacteria</taxon>
        <taxon>Bacillati</taxon>
        <taxon>Actinomycetota</taxon>
        <taxon>Actinomycetes</taxon>
        <taxon>Kitasatosporales</taxon>
        <taxon>Streptomycetaceae</taxon>
        <taxon>Streptomyces</taxon>
    </lineage>
</organism>
<evidence type="ECO:0000313" key="1">
    <source>
        <dbReference type="EMBL" id="EPJ34699.1"/>
    </source>
</evidence>
<proteinExistence type="predicted"/>
<dbReference type="HOGENOM" id="CLU_3367524_0_0_11"/>
<sequence>MSCRRLAVLGIGPPGRVRLGVRMPGGVATGRTRHA</sequence>
<dbReference type="EMBL" id="AOPY01001685">
    <property type="protein sequence ID" value="EPJ34699.1"/>
    <property type="molecule type" value="Genomic_DNA"/>
</dbReference>
<evidence type="ECO:0000313" key="2">
    <source>
        <dbReference type="Proteomes" id="UP000015001"/>
    </source>
</evidence>
<comment type="caution">
    <text evidence="1">The sequence shown here is derived from an EMBL/GenBank/DDBJ whole genome shotgun (WGS) entry which is preliminary data.</text>
</comment>
<gene>
    <name evidence="1" type="ORF">STAFG_8244</name>
</gene>